<gene>
    <name evidence="1" type="ORF">METZ01_LOCUS80359</name>
</gene>
<reference evidence="1" key="1">
    <citation type="submission" date="2018-05" db="EMBL/GenBank/DDBJ databases">
        <authorList>
            <person name="Lanie J.A."/>
            <person name="Ng W.-L."/>
            <person name="Kazmierczak K.M."/>
            <person name="Andrzejewski T.M."/>
            <person name="Davidsen T.M."/>
            <person name="Wayne K.J."/>
            <person name="Tettelin H."/>
            <person name="Glass J.I."/>
            <person name="Rusch D."/>
            <person name="Podicherti R."/>
            <person name="Tsui H.-C.T."/>
            <person name="Winkler M.E."/>
        </authorList>
    </citation>
    <scope>NUCLEOTIDE SEQUENCE</scope>
</reference>
<dbReference type="AlphaFoldDB" id="A0A381UH60"/>
<sequence length="40" mass="4573">MDITLIAWVFLLAAIGYGLFDWQKKQSGLDAEQQISDEEE</sequence>
<organism evidence="1">
    <name type="scientific">marine metagenome</name>
    <dbReference type="NCBI Taxonomy" id="408172"/>
    <lineage>
        <taxon>unclassified sequences</taxon>
        <taxon>metagenomes</taxon>
        <taxon>ecological metagenomes</taxon>
    </lineage>
</organism>
<protein>
    <submittedName>
        <fullName evidence="1">Uncharacterized protein</fullName>
    </submittedName>
</protein>
<proteinExistence type="predicted"/>
<name>A0A381UH60_9ZZZZ</name>
<dbReference type="EMBL" id="UINC01006434">
    <property type="protein sequence ID" value="SVA27505.1"/>
    <property type="molecule type" value="Genomic_DNA"/>
</dbReference>
<evidence type="ECO:0000313" key="1">
    <source>
        <dbReference type="EMBL" id="SVA27505.1"/>
    </source>
</evidence>
<accession>A0A381UH60</accession>